<dbReference type="EMBL" id="JACEIK010001590">
    <property type="protein sequence ID" value="MCD7470639.1"/>
    <property type="molecule type" value="Genomic_DNA"/>
</dbReference>
<reference evidence="1 2" key="1">
    <citation type="journal article" date="2021" name="BMC Genomics">
        <title>Datura genome reveals duplications of psychoactive alkaloid biosynthetic genes and high mutation rate following tissue culture.</title>
        <authorList>
            <person name="Rajewski A."/>
            <person name="Carter-House D."/>
            <person name="Stajich J."/>
            <person name="Litt A."/>
        </authorList>
    </citation>
    <scope>NUCLEOTIDE SEQUENCE [LARGE SCALE GENOMIC DNA]</scope>
    <source>
        <strain evidence="1">AR-01</strain>
    </source>
</reference>
<organism evidence="1 2">
    <name type="scientific">Datura stramonium</name>
    <name type="common">Jimsonweed</name>
    <name type="synonym">Common thornapple</name>
    <dbReference type="NCBI Taxonomy" id="4076"/>
    <lineage>
        <taxon>Eukaryota</taxon>
        <taxon>Viridiplantae</taxon>
        <taxon>Streptophyta</taxon>
        <taxon>Embryophyta</taxon>
        <taxon>Tracheophyta</taxon>
        <taxon>Spermatophyta</taxon>
        <taxon>Magnoliopsida</taxon>
        <taxon>eudicotyledons</taxon>
        <taxon>Gunneridae</taxon>
        <taxon>Pentapetalae</taxon>
        <taxon>asterids</taxon>
        <taxon>lamiids</taxon>
        <taxon>Solanales</taxon>
        <taxon>Solanaceae</taxon>
        <taxon>Solanoideae</taxon>
        <taxon>Datureae</taxon>
        <taxon>Datura</taxon>
    </lineage>
</organism>
<evidence type="ECO:0000313" key="1">
    <source>
        <dbReference type="EMBL" id="MCD7470639.1"/>
    </source>
</evidence>
<gene>
    <name evidence="1" type="primary">YCF2A_8</name>
    <name evidence="1" type="ORF">HAX54_010644</name>
</gene>
<protein>
    <submittedName>
        <fullName evidence="1">Protein Ycf2 A</fullName>
    </submittedName>
</protein>
<accession>A0ABS8TGM9</accession>
<dbReference type="Proteomes" id="UP000823775">
    <property type="component" value="Unassembled WGS sequence"/>
</dbReference>
<keyword evidence="2" id="KW-1185">Reference proteome</keyword>
<name>A0ABS8TGM9_DATST</name>
<proteinExistence type="predicted"/>
<comment type="caution">
    <text evidence="1">The sequence shown here is derived from an EMBL/GenBank/DDBJ whole genome shotgun (WGS) entry which is preliminary data.</text>
</comment>
<sequence>MGSNARDLVALTNEVLSISNTQKKSIIDTNSISSALHRQTWDLRSCVRRFKIMGSFSIDRRVVAQNVILCIIYDEENELQENDLGFLAEEPCVLVHEIALPKNKALFE</sequence>
<evidence type="ECO:0000313" key="2">
    <source>
        <dbReference type="Proteomes" id="UP000823775"/>
    </source>
</evidence>